<evidence type="ECO:0000256" key="2">
    <source>
        <dbReference type="SAM" id="Phobius"/>
    </source>
</evidence>
<dbReference type="STRING" id="2018661.A0A2A2J4K0"/>
<name>A0A2A2J4K0_9BILA</name>
<feature type="transmembrane region" description="Helical" evidence="2">
    <location>
        <begin position="92"/>
        <end position="117"/>
    </location>
</feature>
<keyword evidence="4" id="KW-1185">Reference proteome</keyword>
<evidence type="ECO:0008006" key="5">
    <source>
        <dbReference type="Google" id="ProtNLM"/>
    </source>
</evidence>
<dbReference type="EMBL" id="LIAE01010705">
    <property type="protein sequence ID" value="PAV56412.1"/>
    <property type="molecule type" value="Genomic_DNA"/>
</dbReference>
<reference evidence="3 4" key="1">
    <citation type="journal article" date="2017" name="Curr. Biol.">
        <title>Genome architecture and evolution of a unichromosomal asexual nematode.</title>
        <authorList>
            <person name="Fradin H."/>
            <person name="Zegar C."/>
            <person name="Gutwein M."/>
            <person name="Lucas J."/>
            <person name="Kovtun M."/>
            <person name="Corcoran D."/>
            <person name="Baugh L.R."/>
            <person name="Kiontke K."/>
            <person name="Gunsalus K."/>
            <person name="Fitch D.H."/>
            <person name="Piano F."/>
        </authorList>
    </citation>
    <scope>NUCLEOTIDE SEQUENCE [LARGE SCALE GENOMIC DNA]</scope>
    <source>
        <strain evidence="3">PF1309</strain>
    </source>
</reference>
<evidence type="ECO:0000313" key="3">
    <source>
        <dbReference type="EMBL" id="PAV56412.1"/>
    </source>
</evidence>
<gene>
    <name evidence="3" type="ORF">WR25_15512</name>
</gene>
<dbReference type="AlphaFoldDB" id="A0A2A2J4K0"/>
<feature type="region of interest" description="Disordered" evidence="1">
    <location>
        <begin position="1"/>
        <end position="22"/>
    </location>
</feature>
<dbReference type="OrthoDB" id="5870230at2759"/>
<feature type="transmembrane region" description="Helical" evidence="2">
    <location>
        <begin position="182"/>
        <end position="209"/>
    </location>
</feature>
<organism evidence="3 4">
    <name type="scientific">Diploscapter pachys</name>
    <dbReference type="NCBI Taxonomy" id="2018661"/>
    <lineage>
        <taxon>Eukaryota</taxon>
        <taxon>Metazoa</taxon>
        <taxon>Ecdysozoa</taxon>
        <taxon>Nematoda</taxon>
        <taxon>Chromadorea</taxon>
        <taxon>Rhabditida</taxon>
        <taxon>Rhabditina</taxon>
        <taxon>Rhabditomorpha</taxon>
        <taxon>Rhabditoidea</taxon>
        <taxon>Rhabditidae</taxon>
        <taxon>Diploscapter</taxon>
    </lineage>
</organism>
<keyword evidence="2" id="KW-0472">Membrane</keyword>
<sequence>MSSRDNFSLSDSQHSSFQQSGSKMGCCVTFSRIIVFLMNLAMLLVALTVIALALWIRLDNNFEHDLRRDIKYDGDEEPLRDIKRDMRTGITVVFWVIIGFAIACAILGLTGLLGAAANSRFLLVRRTVKDYVYWSYNLNTNDVQAFIFRYNCCGVEGYPNPQCFQNAPTCSSAVWDRLDFTMMVFGICMLGVIVLQIITTLISVFVFTYRRKEDGPLMIPIQEQ</sequence>
<keyword evidence="2" id="KW-1133">Transmembrane helix</keyword>
<comment type="caution">
    <text evidence="3">The sequence shown here is derived from an EMBL/GenBank/DDBJ whole genome shotgun (WGS) entry which is preliminary data.</text>
</comment>
<keyword evidence="2" id="KW-0812">Transmembrane</keyword>
<accession>A0A2A2J4K0</accession>
<dbReference type="Proteomes" id="UP000218231">
    <property type="component" value="Unassembled WGS sequence"/>
</dbReference>
<feature type="transmembrane region" description="Helical" evidence="2">
    <location>
        <begin position="33"/>
        <end position="58"/>
    </location>
</feature>
<evidence type="ECO:0000256" key="1">
    <source>
        <dbReference type="SAM" id="MobiDB-lite"/>
    </source>
</evidence>
<protein>
    <recommendedName>
        <fullName evidence="5">Tetraspanin</fullName>
    </recommendedName>
</protein>
<proteinExistence type="predicted"/>
<evidence type="ECO:0000313" key="4">
    <source>
        <dbReference type="Proteomes" id="UP000218231"/>
    </source>
</evidence>